<proteinExistence type="inferred from homology"/>
<reference evidence="12 13" key="1">
    <citation type="journal article" date="2012" name="J. Bacteriol.">
        <title>Complete genome sequence of a thermophilic methanogen, Methanocella conradii HZ254, isolated from Chinese rice field soil.</title>
        <authorList>
            <person name="Lu Z."/>
            <person name="Lu Y."/>
        </authorList>
    </citation>
    <scope>NUCLEOTIDE SEQUENCE [LARGE SCALE GENOMIC DNA]</scope>
    <source>
        <strain evidence="13">DSM 24694 / JCM 17849 / CGMCC 1.5162 / HZ254</strain>
    </source>
</reference>
<dbReference type="HOGENOM" id="CLU_001771_6_4_2"/>
<dbReference type="eggNOG" id="arCOG01576">
    <property type="taxonomic scope" value="Archaea"/>
</dbReference>
<dbReference type="InterPro" id="IPR059000">
    <property type="entry name" value="ATPase_P-type_domA"/>
</dbReference>
<dbReference type="SUPFAM" id="SSF81653">
    <property type="entry name" value="Calcium ATPase, transduction domain A"/>
    <property type="match status" value="1"/>
</dbReference>
<dbReference type="RefSeq" id="WP_014406780.1">
    <property type="nucleotide sequence ID" value="NC_017034.1"/>
</dbReference>
<keyword evidence="5" id="KW-0547">Nucleotide-binding</keyword>
<dbReference type="STRING" id="1041930.Mtc_2214"/>
<dbReference type="GO" id="GO:0015086">
    <property type="term" value="F:cadmium ion transmembrane transporter activity"/>
    <property type="evidence" value="ECO:0007669"/>
    <property type="project" value="TreeGrafter"/>
</dbReference>
<dbReference type="InterPro" id="IPR036412">
    <property type="entry name" value="HAD-like_sf"/>
</dbReference>
<keyword evidence="6" id="KW-0067">ATP-binding</keyword>
<keyword evidence="7" id="KW-1278">Translocase</keyword>
<dbReference type="GO" id="GO:0046872">
    <property type="term" value="F:metal ion binding"/>
    <property type="evidence" value="ECO:0007669"/>
    <property type="project" value="UniProtKB-KW"/>
</dbReference>
<dbReference type="GO" id="GO:0019829">
    <property type="term" value="F:ATPase-coupled monoatomic cation transmembrane transporter activity"/>
    <property type="evidence" value="ECO:0007669"/>
    <property type="project" value="InterPro"/>
</dbReference>
<dbReference type="InterPro" id="IPR051014">
    <property type="entry name" value="Cation_Transport_ATPase_IB"/>
</dbReference>
<dbReference type="Pfam" id="PF00122">
    <property type="entry name" value="E1-E2_ATPase"/>
    <property type="match status" value="1"/>
</dbReference>
<dbReference type="SFLD" id="SFLDG00002">
    <property type="entry name" value="C1.7:_P-type_atpase_like"/>
    <property type="match status" value="1"/>
</dbReference>
<evidence type="ECO:0000256" key="3">
    <source>
        <dbReference type="ARBA" id="ARBA00022692"/>
    </source>
</evidence>
<dbReference type="PANTHER" id="PTHR48085">
    <property type="entry name" value="CADMIUM/ZINC-TRANSPORTING ATPASE HMA2-RELATED"/>
    <property type="match status" value="1"/>
</dbReference>
<dbReference type="GO" id="GO:0016887">
    <property type="term" value="F:ATP hydrolysis activity"/>
    <property type="evidence" value="ECO:0007669"/>
    <property type="project" value="InterPro"/>
</dbReference>
<comment type="similarity">
    <text evidence="2">Belongs to the cation transport ATPase (P-type) (TC 3.A.3) family. Type IB subfamily.</text>
</comment>
<dbReference type="NCBIfam" id="TIGR01494">
    <property type="entry name" value="ATPase_P-type"/>
    <property type="match status" value="1"/>
</dbReference>
<dbReference type="OrthoDB" id="8588at2157"/>
<dbReference type="PROSITE" id="PS50846">
    <property type="entry name" value="HMA_2"/>
    <property type="match status" value="2"/>
</dbReference>
<dbReference type="NCBIfam" id="TIGR01525">
    <property type="entry name" value="ATPase-IB_hvy"/>
    <property type="match status" value="1"/>
</dbReference>
<dbReference type="PRINTS" id="PR00941">
    <property type="entry name" value="CDATPASE"/>
</dbReference>
<dbReference type="FunFam" id="2.70.150.10:FF:000002">
    <property type="entry name" value="Copper-transporting ATPase 1, putative"/>
    <property type="match status" value="1"/>
</dbReference>
<keyword evidence="3 10" id="KW-0812">Transmembrane</keyword>
<dbReference type="GO" id="GO:0005524">
    <property type="term" value="F:ATP binding"/>
    <property type="evidence" value="ECO:0007669"/>
    <property type="project" value="UniProtKB-KW"/>
</dbReference>
<keyword evidence="4" id="KW-0479">Metal-binding</keyword>
<feature type="transmembrane region" description="Helical" evidence="10">
    <location>
        <begin position="261"/>
        <end position="278"/>
    </location>
</feature>
<feature type="transmembrane region" description="Helical" evidence="10">
    <location>
        <begin position="410"/>
        <end position="429"/>
    </location>
</feature>
<dbReference type="Gene3D" id="3.40.50.1000">
    <property type="entry name" value="HAD superfamily/HAD-like"/>
    <property type="match status" value="1"/>
</dbReference>
<evidence type="ECO:0000259" key="11">
    <source>
        <dbReference type="PROSITE" id="PS50846"/>
    </source>
</evidence>
<evidence type="ECO:0000256" key="10">
    <source>
        <dbReference type="SAM" id="Phobius"/>
    </source>
</evidence>
<dbReference type="eggNOG" id="arCOG02764">
    <property type="taxonomic scope" value="Archaea"/>
</dbReference>
<dbReference type="InterPro" id="IPR023299">
    <property type="entry name" value="ATPase_P-typ_cyto_dom_N"/>
</dbReference>
<dbReference type="Proteomes" id="UP000005233">
    <property type="component" value="Chromosome"/>
</dbReference>
<dbReference type="PROSITE" id="PS00154">
    <property type="entry name" value="ATPASE_E1_E2"/>
    <property type="match status" value="1"/>
</dbReference>
<evidence type="ECO:0000256" key="1">
    <source>
        <dbReference type="ARBA" id="ARBA00004141"/>
    </source>
</evidence>
<organism evidence="12 13">
    <name type="scientific">Methanocella conradii (strain DSM 24694 / JCM 17849 / CGMCC 1.5162 / HZ254)</name>
    <dbReference type="NCBI Taxonomy" id="1041930"/>
    <lineage>
        <taxon>Archaea</taxon>
        <taxon>Methanobacteriati</taxon>
        <taxon>Methanobacteriota</taxon>
        <taxon>Stenosarchaea group</taxon>
        <taxon>Methanomicrobia</taxon>
        <taxon>Methanocellales</taxon>
        <taxon>Methanocellaceae</taxon>
        <taxon>Methanocella</taxon>
    </lineage>
</organism>
<evidence type="ECO:0000256" key="2">
    <source>
        <dbReference type="ARBA" id="ARBA00006024"/>
    </source>
</evidence>
<dbReference type="EC" id="3.6.3.3" evidence="12"/>
<dbReference type="GeneID" id="11972375"/>
<dbReference type="InterPro" id="IPR027256">
    <property type="entry name" value="P-typ_ATPase_IB"/>
</dbReference>
<comment type="subcellular location">
    <subcellularLocation>
        <location evidence="1">Membrane</location>
        <topology evidence="1">Multi-pass membrane protein</topology>
    </subcellularLocation>
</comment>
<dbReference type="InterPro" id="IPR018303">
    <property type="entry name" value="ATPase_P-typ_P_site"/>
</dbReference>
<evidence type="ECO:0000313" key="12">
    <source>
        <dbReference type="EMBL" id="AFD00949.1"/>
    </source>
</evidence>
<feature type="transmembrane region" description="Helical" evidence="10">
    <location>
        <begin position="238"/>
        <end position="255"/>
    </location>
</feature>
<dbReference type="AlphaFoldDB" id="H8I9Y9"/>
<dbReference type="PANTHER" id="PTHR48085:SF5">
    <property type="entry name" value="CADMIUM_ZINC-TRANSPORTING ATPASE HMA4-RELATED"/>
    <property type="match status" value="1"/>
</dbReference>
<dbReference type="InterPro" id="IPR044492">
    <property type="entry name" value="P_typ_ATPase_HD_dom"/>
</dbReference>
<protein>
    <submittedName>
        <fullName evidence="12">Copper-translocating P-type ATPase/ heavy metal-(Cd/Co/Hg/Pb/Zn)-translocating P-type ATPase</fullName>
        <ecNumber evidence="12">3.6.3.3</ecNumber>
        <ecNumber evidence="12">3.6.3.5</ecNumber>
    </submittedName>
</protein>
<dbReference type="Gene3D" id="2.70.150.10">
    <property type="entry name" value="Calcium-transporting ATPase, cytoplasmic transduction domain A"/>
    <property type="match status" value="1"/>
</dbReference>
<dbReference type="InterPro" id="IPR008250">
    <property type="entry name" value="ATPase_P-typ_transduc_dom_A_sf"/>
</dbReference>
<dbReference type="Pfam" id="PF00702">
    <property type="entry name" value="Hydrolase"/>
    <property type="match status" value="1"/>
</dbReference>
<dbReference type="NCBIfam" id="TIGR01512">
    <property type="entry name" value="ATPase-IB2_Cd"/>
    <property type="match status" value="1"/>
</dbReference>
<dbReference type="SFLD" id="SFLDS00003">
    <property type="entry name" value="Haloacid_Dehalogenase"/>
    <property type="match status" value="1"/>
</dbReference>
<keyword evidence="12" id="KW-0378">Hydrolase</keyword>
<dbReference type="InterPro" id="IPR023298">
    <property type="entry name" value="ATPase_P-typ_TM_dom_sf"/>
</dbReference>
<dbReference type="NCBIfam" id="TIGR01511">
    <property type="entry name" value="ATPase-IB1_Cu"/>
    <property type="match status" value="1"/>
</dbReference>
<dbReference type="InterPro" id="IPR023214">
    <property type="entry name" value="HAD_sf"/>
</dbReference>
<keyword evidence="9 10" id="KW-0472">Membrane</keyword>
<feature type="domain" description="HMA" evidence="11">
    <location>
        <begin position="104"/>
        <end position="167"/>
    </location>
</feature>
<dbReference type="CDD" id="cd00371">
    <property type="entry name" value="HMA"/>
    <property type="match status" value="2"/>
</dbReference>
<dbReference type="EC" id="3.6.3.5" evidence="12"/>
<sequence>MEHEKGTCGCDSCRDGDTVAEAQVCRIEPEGQGPPRKTDFKIDNLDCMDCAQKLEQRIAKQPGVISARLNFGTSTINIEHTGPTSALLDIIEQSGYHVSAENFKITEFEVKELDCIDCANKFEKAIQMAPGVIRATLNFSIGKLTVEHTCPVEEIIDAAHDIGYTITVAGVTKKESFVTRYRPMIVTVVSGLFTIAGFISGFLSAPSYVPIALYFMAIAIGGYHVAKSALYSLKTLTADMNLLMAIAVIGAMAIGQWEEGATVVVLFALGNALQSFTLDKTRDSIKELITLSPKEATVLRNGKGVKLNTGLINVGDVIVVKPGEKIPMDGVVIEGSSYVNQAPITGEPIPVEKMQGSEVYAGTINGNGALEIKVTKLAKDNTLSKIIHMVEEAQVHRAPTQVFLDRFTKYYTPAVIALAAGVAIIPTLMGQPLYPWLYRGLVLLVISCPCALVISTPVSIVAAIGSASRNGVLIKGGNYLEEIGRARAIAFDKTGTLTKGQPIVSDVITFDSYDRDEIIGIAASLESKSGHPLAQAILRAHHNRPTMPVTNFESITGKGIKGSIGGKEYSLGNIKMYESVGEDVLKTVNQLQEAGKTPVILGEGNKAMAVIAISDEIRPESRQLVSDLHKAGLKEVIMLTGDNRRMAKAIASDIGLDGYFADLLPEEKANIVRGIRKAHGNVIMVGDGVNDAPALVASNVGIAMGATGSDTALENADIALMANDLSKVDYTIRLGRRTLKIIKENVGFAIAIKALFIGLAILGVANLWMAVFADMGASLIVILNGMRLLHAHAG</sequence>
<dbReference type="SUPFAM" id="SSF81665">
    <property type="entry name" value="Calcium ATPase, transmembrane domain M"/>
    <property type="match status" value="1"/>
</dbReference>
<evidence type="ECO:0000256" key="8">
    <source>
        <dbReference type="ARBA" id="ARBA00022989"/>
    </source>
</evidence>
<dbReference type="InterPro" id="IPR001757">
    <property type="entry name" value="P_typ_ATPase"/>
</dbReference>
<feature type="transmembrane region" description="Helical" evidence="10">
    <location>
        <begin position="441"/>
        <end position="465"/>
    </location>
</feature>
<evidence type="ECO:0000256" key="4">
    <source>
        <dbReference type="ARBA" id="ARBA00022723"/>
    </source>
</evidence>
<name>H8I9Y9_METCZ</name>
<dbReference type="KEGG" id="mez:Mtc_2214"/>
<evidence type="ECO:0000256" key="7">
    <source>
        <dbReference type="ARBA" id="ARBA00022967"/>
    </source>
</evidence>
<feature type="transmembrane region" description="Helical" evidence="10">
    <location>
        <begin position="746"/>
        <end position="765"/>
    </location>
</feature>
<dbReference type="Gene3D" id="3.40.1110.10">
    <property type="entry name" value="Calcium-transporting ATPase, cytoplasmic domain N"/>
    <property type="match status" value="1"/>
</dbReference>
<dbReference type="EMBL" id="CP003243">
    <property type="protein sequence ID" value="AFD00949.1"/>
    <property type="molecule type" value="Genomic_DNA"/>
</dbReference>
<keyword evidence="13" id="KW-1185">Reference proteome</keyword>
<evidence type="ECO:0000313" key="13">
    <source>
        <dbReference type="Proteomes" id="UP000005233"/>
    </source>
</evidence>
<dbReference type="PRINTS" id="PR00119">
    <property type="entry name" value="CATATPASE"/>
</dbReference>
<evidence type="ECO:0000256" key="5">
    <source>
        <dbReference type="ARBA" id="ARBA00022741"/>
    </source>
</evidence>
<dbReference type="InterPro" id="IPR036163">
    <property type="entry name" value="HMA_dom_sf"/>
</dbReference>
<dbReference type="GO" id="GO:0016020">
    <property type="term" value="C:membrane"/>
    <property type="evidence" value="ECO:0007669"/>
    <property type="project" value="UniProtKB-SubCell"/>
</dbReference>
<dbReference type="Pfam" id="PF00403">
    <property type="entry name" value="HMA"/>
    <property type="match status" value="2"/>
</dbReference>
<feature type="transmembrane region" description="Helical" evidence="10">
    <location>
        <begin position="208"/>
        <end position="226"/>
    </location>
</feature>
<evidence type="ECO:0000256" key="9">
    <source>
        <dbReference type="ARBA" id="ARBA00023136"/>
    </source>
</evidence>
<dbReference type="SFLD" id="SFLDF00027">
    <property type="entry name" value="p-type_atpase"/>
    <property type="match status" value="1"/>
</dbReference>
<dbReference type="SUPFAM" id="SSF56784">
    <property type="entry name" value="HAD-like"/>
    <property type="match status" value="1"/>
</dbReference>
<feature type="domain" description="HMA" evidence="11">
    <location>
        <begin position="36"/>
        <end position="99"/>
    </location>
</feature>
<dbReference type="SUPFAM" id="SSF55008">
    <property type="entry name" value="HMA, heavy metal-associated domain"/>
    <property type="match status" value="2"/>
</dbReference>
<feature type="transmembrane region" description="Helical" evidence="10">
    <location>
        <begin position="183"/>
        <end position="202"/>
    </location>
</feature>
<dbReference type="Gene3D" id="3.30.70.100">
    <property type="match status" value="2"/>
</dbReference>
<evidence type="ECO:0000256" key="6">
    <source>
        <dbReference type="ARBA" id="ARBA00022840"/>
    </source>
</evidence>
<keyword evidence="8 10" id="KW-1133">Transmembrane helix</keyword>
<accession>H8I9Y9</accession>
<dbReference type="InterPro" id="IPR006121">
    <property type="entry name" value="HMA_dom"/>
</dbReference>
<gene>
    <name evidence="12" type="ordered locus">Mtc_2214</name>
</gene>